<dbReference type="OrthoDB" id="5969404at2759"/>
<sequence>MNTSLTLSKWVIFVLTFLAYTITFINGHPNAFSYSEPWTPTNSEDDVGSRSISYDDVQPSDEFEELDDEYDFNDLSDDVADDNFEYNSWTNNKRNPNSIVDKSYKNGAGYYLIEGPNHTVIGTTNLSKCYKTGVFQTGRTNNGPFLKNKNSGWYLAIGTSGNVYMTPTKNKDTILHTVVDMLDRSVYLYRIVTVNGQKTRLYLDIAPQSSTVQSGNTSTTTKFKARIGTTC</sequence>
<dbReference type="AlphaFoldDB" id="A0A9X0D923"/>
<protein>
    <submittedName>
        <fullName evidence="1">Uncharacterized protein</fullName>
    </submittedName>
</protein>
<reference evidence="1" key="1">
    <citation type="submission" date="2023-01" db="EMBL/GenBank/DDBJ databases">
        <title>Genome assembly of the deep-sea coral Lophelia pertusa.</title>
        <authorList>
            <person name="Herrera S."/>
            <person name="Cordes E."/>
        </authorList>
    </citation>
    <scope>NUCLEOTIDE SEQUENCE</scope>
    <source>
        <strain evidence="1">USNM1676648</strain>
        <tissue evidence="1">Polyp</tissue>
    </source>
</reference>
<dbReference type="EMBL" id="MU825420">
    <property type="protein sequence ID" value="KAJ7390103.1"/>
    <property type="molecule type" value="Genomic_DNA"/>
</dbReference>
<name>A0A9X0D923_9CNID</name>
<keyword evidence="2" id="KW-1185">Reference proteome</keyword>
<accession>A0A9X0D923</accession>
<dbReference type="Proteomes" id="UP001163046">
    <property type="component" value="Unassembled WGS sequence"/>
</dbReference>
<gene>
    <name evidence="1" type="ORF">OS493_027135</name>
</gene>
<evidence type="ECO:0000313" key="2">
    <source>
        <dbReference type="Proteomes" id="UP001163046"/>
    </source>
</evidence>
<organism evidence="1 2">
    <name type="scientific">Desmophyllum pertusum</name>
    <dbReference type="NCBI Taxonomy" id="174260"/>
    <lineage>
        <taxon>Eukaryota</taxon>
        <taxon>Metazoa</taxon>
        <taxon>Cnidaria</taxon>
        <taxon>Anthozoa</taxon>
        <taxon>Hexacorallia</taxon>
        <taxon>Scleractinia</taxon>
        <taxon>Caryophylliina</taxon>
        <taxon>Caryophylliidae</taxon>
        <taxon>Desmophyllum</taxon>
    </lineage>
</organism>
<evidence type="ECO:0000313" key="1">
    <source>
        <dbReference type="EMBL" id="KAJ7390103.1"/>
    </source>
</evidence>
<comment type="caution">
    <text evidence="1">The sequence shown here is derived from an EMBL/GenBank/DDBJ whole genome shotgun (WGS) entry which is preliminary data.</text>
</comment>
<proteinExistence type="predicted"/>
<dbReference type="SUPFAM" id="SSF50353">
    <property type="entry name" value="Cytokine"/>
    <property type="match status" value="1"/>
</dbReference>
<dbReference type="InterPro" id="IPR008996">
    <property type="entry name" value="IL1/FGF"/>
</dbReference>